<dbReference type="InterPro" id="IPR003653">
    <property type="entry name" value="Peptidase_C48_C"/>
</dbReference>
<dbReference type="PROSITE" id="PS50600">
    <property type="entry name" value="ULP_PROTEASE"/>
    <property type="match status" value="2"/>
</dbReference>
<keyword evidence="8 10" id="KW-0472">Membrane</keyword>
<evidence type="ECO:0000256" key="3">
    <source>
        <dbReference type="ARBA" id="ARBA00022448"/>
    </source>
</evidence>
<evidence type="ECO:0000256" key="5">
    <source>
        <dbReference type="ARBA" id="ARBA00022692"/>
    </source>
</evidence>
<dbReference type="Gene3D" id="1.20.1080.10">
    <property type="entry name" value="Glycerol uptake facilitator protein"/>
    <property type="match status" value="1"/>
</dbReference>
<dbReference type="GO" id="GO:0008234">
    <property type="term" value="F:cysteine-type peptidase activity"/>
    <property type="evidence" value="ECO:0007669"/>
    <property type="project" value="InterPro"/>
</dbReference>
<evidence type="ECO:0000256" key="10">
    <source>
        <dbReference type="SAM" id="Phobius"/>
    </source>
</evidence>
<keyword evidence="4" id="KW-0645">Protease</keyword>
<feature type="compositionally biased region" description="Basic residues" evidence="9">
    <location>
        <begin position="603"/>
        <end position="617"/>
    </location>
</feature>
<accession>A0AAD8GQZ3</accession>
<evidence type="ECO:0000256" key="2">
    <source>
        <dbReference type="ARBA" id="ARBA00005234"/>
    </source>
</evidence>
<organism evidence="12 13">
    <name type="scientific">Heracleum sosnowskyi</name>
    <dbReference type="NCBI Taxonomy" id="360622"/>
    <lineage>
        <taxon>Eukaryota</taxon>
        <taxon>Viridiplantae</taxon>
        <taxon>Streptophyta</taxon>
        <taxon>Embryophyta</taxon>
        <taxon>Tracheophyta</taxon>
        <taxon>Spermatophyta</taxon>
        <taxon>Magnoliopsida</taxon>
        <taxon>eudicotyledons</taxon>
        <taxon>Gunneridae</taxon>
        <taxon>Pentapetalae</taxon>
        <taxon>asterids</taxon>
        <taxon>campanulids</taxon>
        <taxon>Apiales</taxon>
        <taxon>Apiaceae</taxon>
        <taxon>Apioideae</taxon>
        <taxon>apioid superclade</taxon>
        <taxon>Tordylieae</taxon>
        <taxon>Tordyliinae</taxon>
        <taxon>Heracleum</taxon>
    </lineage>
</organism>
<sequence length="1516" mass="175318">MVTEISTCFMYIQLIAELLGTFFLIFVGDCAVTVNLSKDKVVTLPGVAMVWGLAVMVMVYSIGHISGAHINPAVTIAFASVKRFPWKQVPAYIAAQMIGATLASETIRLIFRGTKDISPGTFPTGTNLQSLVVEFIITFFLMFVISGVATDNRAIGELAGLAIGAIVLLNVIIAGFVVILKVAFESLDLSSDRRSEEPNLKYVISNRYIMCLFCVRCCARCRCRRSSLRLSARRMTSSTTKSGKRKRPVSRINSEQLSTAEFEAYVQIVWKKIPITLRYRCLCIDSLYFKAYMERNNRENVISWMVRDGSFAQRYVFVPICQANHWSLLILCNFGKDFNNTARPCILLLDSLETREENIEPDVRKFVFAMYKKWKPESSSQHIHNIPFRKPKVPQQKDGNRCGYYVIFFIYRFLLDCMDEFNIDNDYPSFMTQDWFTQSEFDSFSENLSYVWQDVAYEDIQTAVDTEENAMKEDIAEKKGDDINKQIALVLYTPESSQEKDNIAQCDNINEETAIVLYTPESSQEKINIAHDEVKVQKKILKIKVKSVDVRRSPRLATPDAKRRAIEIEPVQLHGSRRSVTEAVKRRRIKTTPPMDARGTRSVARRKEGKRTAKRKRSERDDKRKKVEHLECIISTDAETESEQEVEEIKKARKRSATRKTNRRDVHNESSKRKTSKKKNDKTGKKKRNEGKQHIEMPKKLKLRAHPSKFSKAMENLSTDQKQWIKDAGFEDLLSFSFRHIPNEMARNVVWFYDPYHNWLNLADKKVIRITEDEVHRVLGLPKGSRKVIIGPANTETLEEWRDQYPERKAGHKITELSVMKAITRTGELNLKFKQNFMVLMYNLFIRCTTGSYVSQDVLKLVGSFDEVSEMNWCKLVVDGLKDASLAWLEDPTTQYYTGSLMFLIFFYLDRVQNEVIKVERKDTAFTGWSNFHVLQRNQVEIVNDSYGKGVIEGYEVPEDSEVEGEDYTTEDAGAINIQEIKDTQEEIHVDDDLKQNEPEDAGAINIQEIKDTQEEIHVDDDLKQNEPEVLNDMIEEPNEETIVNGDCNNEFAEEAFKDISVANEIIEKAYQEPIVTADNDNESVQRNFPDSQQFHTPRETIKGVQSIEMDAISAGIMSIAKDINYAHSDDEELINEGALMLQIRSEIDEIKKMKKIVYENLRTARALFSTNPDLEGLEKDFRQVINDNNGVESVERIPVKLKVEERPRREVKVSELHKSPFRERTIDIDKPNLTKAEEDVWKWLNAFNDYPLQQVFTWDNKAACTKHEIQTLQVDRQLVCGVLDTYACILNEEEKFRSVDSPHRFFCTTYNTIGTFSRRSEENRLTDVALLKENQYRRFKENLDHVLQKHFVDIKNIDLIFFPIHDINHYYVICFNLKIPTIEILDNNKIGGDLTSIYDGIPESLQQNFVKYMMDISERKATEFGNVPIIRLEMKWRTEKNKTDCGVFAIRHMETYKGNGLRNWDSKFVPENEKQTQKRQLKKARQLYAFKIISSHLNCLRGTMQQEIDETISRI</sequence>
<name>A0AAD8GQZ3_9APIA</name>
<feature type="domain" description="Ubiquitin-like protease family profile" evidence="11">
    <location>
        <begin position="228"/>
        <end position="413"/>
    </location>
</feature>
<gene>
    <name evidence="12" type="ORF">POM88_053435</name>
</gene>
<feature type="transmembrane region" description="Helical" evidence="10">
    <location>
        <begin position="161"/>
        <end position="184"/>
    </location>
</feature>
<reference evidence="12" key="1">
    <citation type="submission" date="2023-02" db="EMBL/GenBank/DDBJ databases">
        <title>Genome of toxic invasive species Heracleum sosnowskyi carries increased number of genes despite the absence of recent whole-genome duplications.</title>
        <authorList>
            <person name="Schelkunov M."/>
            <person name="Shtratnikova V."/>
            <person name="Makarenko M."/>
            <person name="Klepikova A."/>
            <person name="Omelchenko D."/>
            <person name="Novikova G."/>
            <person name="Obukhova E."/>
            <person name="Bogdanov V."/>
            <person name="Penin A."/>
            <person name="Logacheva M."/>
        </authorList>
    </citation>
    <scope>NUCLEOTIDE SEQUENCE</scope>
    <source>
        <strain evidence="12">Hsosn_3</strain>
        <tissue evidence="12">Leaf</tissue>
    </source>
</reference>
<comment type="subcellular location">
    <subcellularLocation>
        <location evidence="1">Membrane</location>
        <topology evidence="1">Multi-pass membrane protein</topology>
    </subcellularLocation>
</comment>
<keyword evidence="5 10" id="KW-0812">Transmembrane</keyword>
<feature type="domain" description="Ubiquitin-like protease family profile" evidence="11">
    <location>
        <begin position="1263"/>
        <end position="1457"/>
    </location>
</feature>
<feature type="compositionally biased region" description="Basic and acidic residues" evidence="9">
    <location>
        <begin position="690"/>
        <end position="699"/>
    </location>
</feature>
<dbReference type="PANTHER" id="PTHR45724">
    <property type="entry name" value="AQUAPORIN NIP2-1"/>
    <property type="match status" value="1"/>
</dbReference>
<dbReference type="CDD" id="cd00333">
    <property type="entry name" value="MIP"/>
    <property type="match status" value="1"/>
</dbReference>
<evidence type="ECO:0000313" key="12">
    <source>
        <dbReference type="EMBL" id="KAK1352496.1"/>
    </source>
</evidence>
<dbReference type="GO" id="GO:0016020">
    <property type="term" value="C:membrane"/>
    <property type="evidence" value="ECO:0007669"/>
    <property type="project" value="UniProtKB-SubCell"/>
</dbReference>
<reference evidence="12" key="2">
    <citation type="submission" date="2023-05" db="EMBL/GenBank/DDBJ databases">
        <authorList>
            <person name="Schelkunov M.I."/>
        </authorList>
    </citation>
    <scope>NUCLEOTIDE SEQUENCE</scope>
    <source>
        <strain evidence="12">Hsosn_3</strain>
        <tissue evidence="12">Leaf</tissue>
    </source>
</reference>
<evidence type="ECO:0000313" key="13">
    <source>
        <dbReference type="Proteomes" id="UP001237642"/>
    </source>
</evidence>
<dbReference type="InterPro" id="IPR000425">
    <property type="entry name" value="MIP"/>
</dbReference>
<dbReference type="PROSITE" id="PS00221">
    <property type="entry name" value="MIP"/>
    <property type="match status" value="1"/>
</dbReference>
<feature type="compositionally biased region" description="Basic residues" evidence="9">
    <location>
        <begin position="651"/>
        <end position="662"/>
    </location>
</feature>
<keyword evidence="13" id="KW-1185">Reference proteome</keyword>
<dbReference type="PANTHER" id="PTHR45724:SF13">
    <property type="entry name" value="AQUAPORIN NIP1-1-RELATED"/>
    <property type="match status" value="1"/>
</dbReference>
<dbReference type="GO" id="GO:0015267">
    <property type="term" value="F:channel activity"/>
    <property type="evidence" value="ECO:0007669"/>
    <property type="project" value="InterPro"/>
</dbReference>
<dbReference type="SUPFAM" id="SSF54001">
    <property type="entry name" value="Cysteine proteinases"/>
    <property type="match status" value="2"/>
</dbReference>
<evidence type="ECO:0000256" key="9">
    <source>
        <dbReference type="SAM" id="MobiDB-lite"/>
    </source>
</evidence>
<dbReference type="InterPro" id="IPR023271">
    <property type="entry name" value="Aquaporin-like"/>
</dbReference>
<feature type="transmembrane region" description="Helical" evidence="10">
    <location>
        <begin position="7"/>
        <end position="28"/>
    </location>
</feature>
<evidence type="ECO:0000256" key="4">
    <source>
        <dbReference type="ARBA" id="ARBA00022670"/>
    </source>
</evidence>
<proteinExistence type="inferred from homology"/>
<dbReference type="GO" id="GO:0006508">
    <property type="term" value="P:proteolysis"/>
    <property type="evidence" value="ECO:0007669"/>
    <property type="project" value="UniProtKB-KW"/>
</dbReference>
<dbReference type="PRINTS" id="PR00783">
    <property type="entry name" value="MINTRINSICP"/>
</dbReference>
<dbReference type="Pfam" id="PF02902">
    <property type="entry name" value="Peptidase_C48"/>
    <property type="match status" value="2"/>
</dbReference>
<dbReference type="InterPro" id="IPR038765">
    <property type="entry name" value="Papain-like_cys_pep_sf"/>
</dbReference>
<evidence type="ECO:0000256" key="1">
    <source>
        <dbReference type="ARBA" id="ARBA00004141"/>
    </source>
</evidence>
<dbReference type="Gene3D" id="3.40.395.10">
    <property type="entry name" value="Adenoviral Proteinase, Chain A"/>
    <property type="match status" value="2"/>
</dbReference>
<dbReference type="Pfam" id="PF00230">
    <property type="entry name" value="MIP"/>
    <property type="match status" value="1"/>
</dbReference>
<feature type="region of interest" description="Disordered" evidence="9">
    <location>
        <begin position="641"/>
        <end position="699"/>
    </location>
</feature>
<feature type="compositionally biased region" description="Basic and acidic residues" evidence="9">
    <location>
        <begin position="663"/>
        <end position="672"/>
    </location>
</feature>
<dbReference type="SUPFAM" id="SSF81338">
    <property type="entry name" value="Aquaporin-like"/>
    <property type="match status" value="1"/>
</dbReference>
<dbReference type="InterPro" id="IPR034294">
    <property type="entry name" value="Aquaporin_transptr"/>
</dbReference>
<dbReference type="EMBL" id="JAUIZM010000017">
    <property type="protein sequence ID" value="KAK1352496.1"/>
    <property type="molecule type" value="Genomic_DNA"/>
</dbReference>
<feature type="transmembrane region" description="Helical" evidence="10">
    <location>
        <begin position="48"/>
        <end position="70"/>
    </location>
</feature>
<evidence type="ECO:0000259" key="11">
    <source>
        <dbReference type="PROSITE" id="PS50600"/>
    </source>
</evidence>
<feature type="region of interest" description="Disordered" evidence="9">
    <location>
        <begin position="574"/>
        <end position="626"/>
    </location>
</feature>
<keyword evidence="3" id="KW-0813">Transport</keyword>
<keyword evidence="6" id="KW-0378">Hydrolase</keyword>
<evidence type="ECO:0000256" key="6">
    <source>
        <dbReference type="ARBA" id="ARBA00022801"/>
    </source>
</evidence>
<feature type="transmembrane region" description="Helical" evidence="10">
    <location>
        <begin position="91"/>
        <end position="111"/>
    </location>
</feature>
<comment type="caution">
    <text evidence="12">The sequence shown here is derived from an EMBL/GenBank/DDBJ whole genome shotgun (WGS) entry which is preliminary data.</text>
</comment>
<protein>
    <recommendedName>
        <fullName evidence="11">Ubiquitin-like protease family profile domain-containing protein</fullName>
    </recommendedName>
</protein>
<comment type="similarity">
    <text evidence="2">Belongs to the peptidase C48 family.</text>
</comment>
<keyword evidence="7 10" id="KW-1133">Transmembrane helix</keyword>
<evidence type="ECO:0000256" key="8">
    <source>
        <dbReference type="ARBA" id="ARBA00023136"/>
    </source>
</evidence>
<feature type="transmembrane region" description="Helical" evidence="10">
    <location>
        <begin position="131"/>
        <end position="149"/>
    </location>
</feature>
<dbReference type="InterPro" id="IPR022357">
    <property type="entry name" value="MIP_CS"/>
</dbReference>
<feature type="compositionally biased region" description="Basic residues" evidence="9">
    <location>
        <begin position="673"/>
        <end position="689"/>
    </location>
</feature>
<dbReference type="Proteomes" id="UP001237642">
    <property type="component" value="Unassembled WGS sequence"/>
</dbReference>
<evidence type="ECO:0000256" key="7">
    <source>
        <dbReference type="ARBA" id="ARBA00022989"/>
    </source>
</evidence>